<feature type="domain" description="Thioredoxin" evidence="7">
    <location>
        <begin position="65"/>
        <end position="224"/>
    </location>
</feature>
<dbReference type="PANTHER" id="PTHR13887">
    <property type="entry name" value="GLUTATHIONE S-TRANSFERASE KAPPA"/>
    <property type="match status" value="1"/>
</dbReference>
<evidence type="ECO:0000256" key="6">
    <source>
        <dbReference type="SAM" id="Phobius"/>
    </source>
</evidence>
<keyword evidence="2" id="KW-0732">Signal</keyword>
<keyword evidence="4" id="KW-1015">Disulfide bond</keyword>
<keyword evidence="6" id="KW-0472">Membrane</keyword>
<reference evidence="8 9" key="1">
    <citation type="journal article" date="2015" name="Nature">
        <title>rRNA introns, odd ribosomes, and small enigmatic genomes across a large radiation of phyla.</title>
        <authorList>
            <person name="Brown C.T."/>
            <person name="Hug L.A."/>
            <person name="Thomas B.C."/>
            <person name="Sharon I."/>
            <person name="Castelle C.J."/>
            <person name="Singh A."/>
            <person name="Wilkins M.J."/>
            <person name="Williams K.H."/>
            <person name="Banfield J.F."/>
        </authorList>
    </citation>
    <scope>NUCLEOTIDE SEQUENCE [LARGE SCALE GENOMIC DNA]</scope>
</reference>
<dbReference type="EMBL" id="LBQZ01000001">
    <property type="protein sequence ID" value="KKP89833.1"/>
    <property type="molecule type" value="Genomic_DNA"/>
</dbReference>
<dbReference type="GO" id="GO:0016491">
    <property type="term" value="F:oxidoreductase activity"/>
    <property type="evidence" value="ECO:0007669"/>
    <property type="project" value="UniProtKB-KW"/>
</dbReference>
<evidence type="ECO:0000256" key="4">
    <source>
        <dbReference type="ARBA" id="ARBA00023157"/>
    </source>
</evidence>
<evidence type="ECO:0000256" key="2">
    <source>
        <dbReference type="ARBA" id="ARBA00022729"/>
    </source>
</evidence>
<keyword evidence="6" id="KW-0812">Transmembrane</keyword>
<evidence type="ECO:0000259" key="7">
    <source>
        <dbReference type="PROSITE" id="PS51352"/>
    </source>
</evidence>
<dbReference type="PROSITE" id="PS51352">
    <property type="entry name" value="THIOREDOXIN_2"/>
    <property type="match status" value="1"/>
</dbReference>
<keyword evidence="5" id="KW-0676">Redox-active center</keyword>
<proteinExistence type="inferred from homology"/>
<evidence type="ECO:0000256" key="3">
    <source>
        <dbReference type="ARBA" id="ARBA00023002"/>
    </source>
</evidence>
<comment type="caution">
    <text evidence="8">The sequence shown here is derived from an EMBL/GenBank/DDBJ whole genome shotgun (WGS) entry which is preliminary data.</text>
</comment>
<dbReference type="AlphaFoldDB" id="A0A0G0D914"/>
<keyword evidence="3" id="KW-0560">Oxidoreductase</keyword>
<dbReference type="InterPro" id="IPR012336">
    <property type="entry name" value="Thioredoxin-like_fold"/>
</dbReference>
<feature type="transmembrane region" description="Helical" evidence="6">
    <location>
        <begin position="43"/>
        <end position="60"/>
    </location>
</feature>
<dbReference type="PANTHER" id="PTHR13887:SF14">
    <property type="entry name" value="DISULFIDE BOND FORMATION PROTEIN D"/>
    <property type="match status" value="1"/>
</dbReference>
<sequence>MWGYSILKKYANIVLLTINRKIKMEEQIIENKQDNNKNSQKQIAGAIIIAGLIIAGAILLKGNNAIPSANKPVATANTSNIDLKTISTDEHILGNPNAKVVIVEYSDTECPFCKVFHNTMHQIIEKNNGDVAWVYRHYPIPQLHPKAFHEAEAIECAWEQGGNEVFWKYIDEVYARTQSNNKLDVVELPKIAKDVGINVSSFNTCLASGKYKEKIQKYMDDGSKAGANGTPYSVIVAKNDITTKKQAEIMIIAPNPRPDYFLVSFDAKKKNVMSMNGALPQEMINKIITVLLK</sequence>
<keyword evidence="6" id="KW-1133">Transmembrane helix</keyword>
<evidence type="ECO:0000313" key="8">
    <source>
        <dbReference type="EMBL" id="KKP89833.1"/>
    </source>
</evidence>
<dbReference type="Pfam" id="PF13462">
    <property type="entry name" value="Thioredoxin_4"/>
    <property type="match status" value="1"/>
</dbReference>
<dbReference type="Gene3D" id="3.40.30.10">
    <property type="entry name" value="Glutaredoxin"/>
    <property type="match status" value="1"/>
</dbReference>
<dbReference type="SUPFAM" id="SSF52833">
    <property type="entry name" value="Thioredoxin-like"/>
    <property type="match status" value="1"/>
</dbReference>
<protein>
    <submittedName>
        <fullName evidence="8">Periplasmic thiol:disulfide interchange protein DsbA</fullName>
    </submittedName>
</protein>
<dbReference type="InterPro" id="IPR036249">
    <property type="entry name" value="Thioredoxin-like_sf"/>
</dbReference>
<name>A0A0G0D914_9BACT</name>
<evidence type="ECO:0000313" key="9">
    <source>
        <dbReference type="Proteomes" id="UP000034798"/>
    </source>
</evidence>
<organism evidence="8 9">
    <name type="scientific">Candidatus Nomurabacteria bacterium GW2011_GWC2_35_8</name>
    <dbReference type="NCBI Taxonomy" id="1618752"/>
    <lineage>
        <taxon>Bacteria</taxon>
        <taxon>Candidatus Nomuraibacteriota</taxon>
    </lineage>
</organism>
<evidence type="ECO:0000256" key="1">
    <source>
        <dbReference type="ARBA" id="ARBA00005791"/>
    </source>
</evidence>
<accession>A0A0G0D914</accession>
<gene>
    <name evidence="8" type="ORF">UR91_C0001G0022</name>
</gene>
<evidence type="ECO:0000256" key="5">
    <source>
        <dbReference type="ARBA" id="ARBA00023284"/>
    </source>
</evidence>
<dbReference type="Proteomes" id="UP000034798">
    <property type="component" value="Unassembled WGS sequence"/>
</dbReference>
<comment type="similarity">
    <text evidence="1">Belongs to the thioredoxin family. DsbA subfamily.</text>
</comment>
<dbReference type="InterPro" id="IPR013766">
    <property type="entry name" value="Thioredoxin_domain"/>
</dbReference>